<feature type="transmembrane region" description="Helical" evidence="9">
    <location>
        <begin position="96"/>
        <end position="116"/>
    </location>
</feature>
<keyword evidence="8" id="KW-0807">Transducer</keyword>
<dbReference type="Proteomes" id="UP000001593">
    <property type="component" value="Unassembled WGS sequence"/>
</dbReference>
<dbReference type="eggNOG" id="KOG3656">
    <property type="taxonomic scope" value="Eukaryota"/>
</dbReference>
<keyword evidence="3 9" id="KW-0812">Transmembrane</keyword>
<dbReference type="AlphaFoldDB" id="A7SYQ9"/>
<sequence>MEKSLDRLQEDLASRGTARIFIEIFVFFTEFIIGILGNFLVVWVLYKKRRDGKVIHYFIAALAVSDILLIADHIFLTTPVLALSKWPFHDIFCQLHGILNFLCVSASVLVMAAAAVNRYFQVVRRNYYRLIFTPRRTKLIICAAWMLACITPTQYLASGGRYIFNPGKCFCFQEYSLQLNTWLVYANVFISMNVIILCYYKIFRTIQNHQAAMKENRNSISGPSTQDIKVTRTLFLTVVGFLICWTPILVIDIIDFVKGEFALPRELYFLYTYVGVLSSVINPFIYGAMNPMFREEYKKVFRIATFRGRNSAVVHVEAAAGVSSVSGRNRGANDTKSTEIEAA</sequence>
<feature type="transmembrane region" description="Helical" evidence="9">
    <location>
        <begin position="137"/>
        <end position="157"/>
    </location>
</feature>
<dbReference type="GO" id="GO:0005886">
    <property type="term" value="C:plasma membrane"/>
    <property type="evidence" value="ECO:0007669"/>
    <property type="project" value="UniProtKB-SubCell"/>
</dbReference>
<protein>
    <recommendedName>
        <fullName evidence="10">G-protein coupled receptors family 1 profile domain-containing protein</fullName>
    </recommendedName>
</protein>
<evidence type="ECO:0000256" key="5">
    <source>
        <dbReference type="ARBA" id="ARBA00023040"/>
    </source>
</evidence>
<evidence type="ECO:0000259" key="10">
    <source>
        <dbReference type="PROSITE" id="PS50262"/>
    </source>
</evidence>
<evidence type="ECO:0000256" key="6">
    <source>
        <dbReference type="ARBA" id="ARBA00023136"/>
    </source>
</evidence>
<dbReference type="EMBL" id="DS469931">
    <property type="protein sequence ID" value="EDO31150.1"/>
    <property type="molecule type" value="Genomic_DNA"/>
</dbReference>
<comment type="subcellular location">
    <subcellularLocation>
        <location evidence="1">Cell membrane</location>
        <topology evidence="1">Multi-pass membrane protein</topology>
    </subcellularLocation>
</comment>
<evidence type="ECO:0000256" key="3">
    <source>
        <dbReference type="ARBA" id="ARBA00022692"/>
    </source>
</evidence>
<dbReference type="GO" id="GO:0007186">
    <property type="term" value="P:G protein-coupled receptor signaling pathway"/>
    <property type="evidence" value="ECO:0000318"/>
    <property type="project" value="GO_Central"/>
</dbReference>
<dbReference type="FunFam" id="1.20.1070.10:FF:000392">
    <property type="entry name" value="Predicted protein"/>
    <property type="match status" value="1"/>
</dbReference>
<dbReference type="CDD" id="cd00637">
    <property type="entry name" value="7tm_classA_rhodopsin-like"/>
    <property type="match status" value="1"/>
</dbReference>
<dbReference type="SUPFAM" id="SSF81321">
    <property type="entry name" value="Family A G protein-coupled receptor-like"/>
    <property type="match status" value="1"/>
</dbReference>
<gene>
    <name evidence="11" type="ORF">NEMVEDRAFT_v1g219625</name>
</gene>
<dbReference type="KEGG" id="nve:5502018"/>
<dbReference type="InParanoid" id="A7SYQ9"/>
<keyword evidence="12" id="KW-1185">Reference proteome</keyword>
<reference evidence="11 12" key="1">
    <citation type="journal article" date="2007" name="Science">
        <title>Sea anemone genome reveals ancestral eumetazoan gene repertoire and genomic organization.</title>
        <authorList>
            <person name="Putnam N.H."/>
            <person name="Srivastava M."/>
            <person name="Hellsten U."/>
            <person name="Dirks B."/>
            <person name="Chapman J."/>
            <person name="Salamov A."/>
            <person name="Terry A."/>
            <person name="Shapiro H."/>
            <person name="Lindquist E."/>
            <person name="Kapitonov V.V."/>
            <person name="Jurka J."/>
            <person name="Genikhovich G."/>
            <person name="Grigoriev I.V."/>
            <person name="Lucas S.M."/>
            <person name="Steele R.E."/>
            <person name="Finnerty J.R."/>
            <person name="Technau U."/>
            <person name="Martindale M.Q."/>
            <person name="Rokhsar D.S."/>
        </authorList>
    </citation>
    <scope>NUCLEOTIDE SEQUENCE [LARGE SCALE GENOMIC DNA]</scope>
    <source>
        <strain evidence="12">CH2 X CH6</strain>
    </source>
</reference>
<evidence type="ECO:0000256" key="4">
    <source>
        <dbReference type="ARBA" id="ARBA00022989"/>
    </source>
</evidence>
<keyword evidence="5" id="KW-0297">G-protein coupled receptor</keyword>
<dbReference type="Gene3D" id="1.20.1070.10">
    <property type="entry name" value="Rhodopsin 7-helix transmembrane proteins"/>
    <property type="match status" value="1"/>
</dbReference>
<dbReference type="PANTHER" id="PTHR24228:SF59">
    <property type="entry name" value="NEUROPEPTIDE RECEPTOR 15"/>
    <property type="match status" value="1"/>
</dbReference>
<organism evidence="11 12">
    <name type="scientific">Nematostella vectensis</name>
    <name type="common">Starlet sea anemone</name>
    <dbReference type="NCBI Taxonomy" id="45351"/>
    <lineage>
        <taxon>Eukaryota</taxon>
        <taxon>Metazoa</taxon>
        <taxon>Cnidaria</taxon>
        <taxon>Anthozoa</taxon>
        <taxon>Hexacorallia</taxon>
        <taxon>Actiniaria</taxon>
        <taxon>Edwardsiidae</taxon>
        <taxon>Nematostella</taxon>
    </lineage>
</organism>
<feature type="transmembrane region" description="Helical" evidence="9">
    <location>
        <begin position="20"/>
        <end position="45"/>
    </location>
</feature>
<dbReference type="Pfam" id="PF00001">
    <property type="entry name" value="7tm_1"/>
    <property type="match status" value="1"/>
</dbReference>
<dbReference type="HOGENOM" id="CLU_009579_3_3_1"/>
<evidence type="ECO:0000256" key="1">
    <source>
        <dbReference type="ARBA" id="ARBA00004651"/>
    </source>
</evidence>
<keyword evidence="7" id="KW-0675">Receptor</keyword>
<evidence type="ECO:0000313" key="11">
    <source>
        <dbReference type="EMBL" id="EDO31150.1"/>
    </source>
</evidence>
<accession>A7SYQ9</accession>
<dbReference type="SMART" id="SM01381">
    <property type="entry name" value="7TM_GPCR_Srsx"/>
    <property type="match status" value="1"/>
</dbReference>
<name>A7SYQ9_NEMVE</name>
<dbReference type="STRING" id="45351.A7SYQ9"/>
<dbReference type="PRINTS" id="PR00237">
    <property type="entry name" value="GPCRRHODOPSN"/>
</dbReference>
<evidence type="ECO:0000313" key="12">
    <source>
        <dbReference type="Proteomes" id="UP000001593"/>
    </source>
</evidence>
<proteinExistence type="predicted"/>
<keyword evidence="6 9" id="KW-0472">Membrane</keyword>
<evidence type="ECO:0000256" key="7">
    <source>
        <dbReference type="ARBA" id="ARBA00023170"/>
    </source>
</evidence>
<dbReference type="FunCoup" id="A7SYQ9">
    <property type="interactions" value="145"/>
</dbReference>
<evidence type="ECO:0000256" key="2">
    <source>
        <dbReference type="ARBA" id="ARBA00022475"/>
    </source>
</evidence>
<keyword evidence="2" id="KW-1003">Cell membrane</keyword>
<dbReference type="InterPro" id="IPR000276">
    <property type="entry name" value="GPCR_Rhodpsn"/>
</dbReference>
<feature type="transmembrane region" description="Helical" evidence="9">
    <location>
        <begin position="182"/>
        <end position="200"/>
    </location>
</feature>
<evidence type="ECO:0000256" key="9">
    <source>
        <dbReference type="SAM" id="Phobius"/>
    </source>
</evidence>
<feature type="transmembrane region" description="Helical" evidence="9">
    <location>
        <begin position="268"/>
        <end position="289"/>
    </location>
</feature>
<keyword evidence="4 9" id="KW-1133">Transmembrane helix</keyword>
<dbReference type="InterPro" id="IPR017452">
    <property type="entry name" value="GPCR_Rhodpsn_7TM"/>
</dbReference>
<dbReference type="PhylomeDB" id="A7SYQ9"/>
<feature type="transmembrane region" description="Helical" evidence="9">
    <location>
        <begin position="234"/>
        <end position="256"/>
    </location>
</feature>
<feature type="domain" description="G-protein coupled receptors family 1 profile" evidence="10">
    <location>
        <begin position="37"/>
        <end position="286"/>
    </location>
</feature>
<dbReference type="GO" id="GO:0004930">
    <property type="term" value="F:G protein-coupled receptor activity"/>
    <property type="evidence" value="ECO:0007669"/>
    <property type="project" value="UniProtKB-KW"/>
</dbReference>
<dbReference type="OMA" id="RGANDTK"/>
<feature type="transmembrane region" description="Helical" evidence="9">
    <location>
        <begin position="57"/>
        <end position="76"/>
    </location>
</feature>
<evidence type="ECO:0000256" key="8">
    <source>
        <dbReference type="ARBA" id="ARBA00023224"/>
    </source>
</evidence>
<dbReference type="PANTHER" id="PTHR24228">
    <property type="entry name" value="B2 BRADYKININ RECEPTOR/ANGIOTENSIN II RECEPTOR"/>
    <property type="match status" value="1"/>
</dbReference>
<dbReference type="PROSITE" id="PS50262">
    <property type="entry name" value="G_PROTEIN_RECEP_F1_2"/>
    <property type="match status" value="1"/>
</dbReference>